<evidence type="ECO:0000256" key="3">
    <source>
        <dbReference type="ARBA" id="ARBA00022692"/>
    </source>
</evidence>
<proteinExistence type="inferred from homology"/>
<dbReference type="InterPro" id="IPR050638">
    <property type="entry name" value="AA-Vitamin_Transporters"/>
</dbReference>
<dbReference type="AlphaFoldDB" id="A0A7X2INY2"/>
<gene>
    <name evidence="9" type="ORF">GJ700_16710</name>
</gene>
<feature type="transmembrane region" description="Helical" evidence="7">
    <location>
        <begin position="219"/>
        <end position="239"/>
    </location>
</feature>
<keyword evidence="4 7" id="KW-1133">Transmembrane helix</keyword>
<dbReference type="SUPFAM" id="SSF103481">
    <property type="entry name" value="Multidrug resistance efflux transporter EmrE"/>
    <property type="match status" value="2"/>
</dbReference>
<reference evidence="9 10" key="1">
    <citation type="submission" date="2019-11" db="EMBL/GenBank/DDBJ databases">
        <title>Novel species isolated from a subtropical stream in China.</title>
        <authorList>
            <person name="Lu H."/>
        </authorList>
    </citation>
    <scope>NUCLEOTIDE SEQUENCE [LARGE SCALE GENOMIC DNA]</scope>
    <source>
        <strain evidence="9 10">FT92W</strain>
    </source>
</reference>
<evidence type="ECO:0000256" key="4">
    <source>
        <dbReference type="ARBA" id="ARBA00022989"/>
    </source>
</evidence>
<dbReference type="InterPro" id="IPR037185">
    <property type="entry name" value="EmrE-like"/>
</dbReference>
<name>A0A7X2INY2_9BURK</name>
<keyword evidence="10" id="KW-1185">Reference proteome</keyword>
<keyword evidence="5 7" id="KW-0472">Membrane</keyword>
<feature type="region of interest" description="Disordered" evidence="6">
    <location>
        <begin position="299"/>
        <end position="321"/>
    </location>
</feature>
<sequence>MFSSPALFSAACLIWGSTFWAITLQLGHVAPAVSIIYRFGLAATVLFGWCLVRGDKLLLPWKVQRWMMAQGFATFAVSYLCTYTSEEHLISALVAVLFALMVIWTPICSRIMFGTPLTWRTWGAALVAIIGVTMLFYDSIHASWKEIIAGGAGHFLLGLALALTATIAGTVGNMMVVKVREHSSNVLLTMAWAMLWGTLCVTVFALATGVQFTLPASASYWGGLVYLSLAGSVIAFAAYFTLIHRWGAQKAVYIGVVTPVISVLLSIQLENYRPGIVEWLGMVLCLSSVAWVLKSPAPAVKKPQPENNPIHEPDHTSSRTA</sequence>
<feature type="domain" description="EamA" evidence="8">
    <location>
        <begin position="7"/>
        <end position="136"/>
    </location>
</feature>
<comment type="caution">
    <text evidence="9">The sequence shown here is derived from an EMBL/GenBank/DDBJ whole genome shotgun (WGS) entry which is preliminary data.</text>
</comment>
<evidence type="ECO:0000256" key="1">
    <source>
        <dbReference type="ARBA" id="ARBA00004141"/>
    </source>
</evidence>
<dbReference type="Proteomes" id="UP000446768">
    <property type="component" value="Unassembled WGS sequence"/>
</dbReference>
<feature type="domain" description="EamA" evidence="8">
    <location>
        <begin position="158"/>
        <end position="293"/>
    </location>
</feature>
<protein>
    <submittedName>
        <fullName evidence="9">EamA family transporter</fullName>
    </submittedName>
</protein>
<feature type="transmembrane region" description="Helical" evidence="7">
    <location>
        <begin position="251"/>
        <end position="269"/>
    </location>
</feature>
<comment type="similarity">
    <text evidence="2">Belongs to the EamA transporter family.</text>
</comment>
<dbReference type="PANTHER" id="PTHR32322:SF2">
    <property type="entry name" value="EAMA DOMAIN-CONTAINING PROTEIN"/>
    <property type="match status" value="1"/>
</dbReference>
<evidence type="ECO:0000256" key="5">
    <source>
        <dbReference type="ARBA" id="ARBA00023136"/>
    </source>
</evidence>
<feature type="transmembrane region" description="Helical" evidence="7">
    <location>
        <begin position="31"/>
        <end position="51"/>
    </location>
</feature>
<feature type="transmembrane region" description="Helical" evidence="7">
    <location>
        <begin position="119"/>
        <end position="140"/>
    </location>
</feature>
<feature type="compositionally biased region" description="Basic and acidic residues" evidence="6">
    <location>
        <begin position="309"/>
        <end position="321"/>
    </location>
</feature>
<organism evidence="9 10">
    <name type="scientific">Pseudoduganella rivuli</name>
    <dbReference type="NCBI Taxonomy" id="2666085"/>
    <lineage>
        <taxon>Bacteria</taxon>
        <taxon>Pseudomonadati</taxon>
        <taxon>Pseudomonadota</taxon>
        <taxon>Betaproteobacteria</taxon>
        <taxon>Burkholderiales</taxon>
        <taxon>Oxalobacteraceae</taxon>
        <taxon>Telluria group</taxon>
        <taxon>Pseudoduganella</taxon>
    </lineage>
</organism>
<dbReference type="GO" id="GO:0016020">
    <property type="term" value="C:membrane"/>
    <property type="evidence" value="ECO:0007669"/>
    <property type="project" value="UniProtKB-SubCell"/>
</dbReference>
<evidence type="ECO:0000259" key="8">
    <source>
        <dbReference type="Pfam" id="PF00892"/>
    </source>
</evidence>
<comment type="subcellular location">
    <subcellularLocation>
        <location evidence="1">Membrane</location>
        <topology evidence="1">Multi-pass membrane protein</topology>
    </subcellularLocation>
</comment>
<dbReference type="Pfam" id="PF00892">
    <property type="entry name" value="EamA"/>
    <property type="match status" value="2"/>
</dbReference>
<evidence type="ECO:0000313" key="9">
    <source>
        <dbReference type="EMBL" id="MRV73354.1"/>
    </source>
</evidence>
<dbReference type="InterPro" id="IPR000620">
    <property type="entry name" value="EamA_dom"/>
</dbReference>
<feature type="transmembrane region" description="Helical" evidence="7">
    <location>
        <begin position="88"/>
        <end position="107"/>
    </location>
</feature>
<evidence type="ECO:0000313" key="10">
    <source>
        <dbReference type="Proteomes" id="UP000446768"/>
    </source>
</evidence>
<dbReference type="EMBL" id="WKJJ01000010">
    <property type="protein sequence ID" value="MRV73354.1"/>
    <property type="molecule type" value="Genomic_DNA"/>
</dbReference>
<accession>A0A7X2INY2</accession>
<feature type="transmembrane region" description="Helical" evidence="7">
    <location>
        <begin position="186"/>
        <end position="207"/>
    </location>
</feature>
<dbReference type="PANTHER" id="PTHR32322">
    <property type="entry name" value="INNER MEMBRANE TRANSPORTER"/>
    <property type="match status" value="1"/>
</dbReference>
<evidence type="ECO:0000256" key="2">
    <source>
        <dbReference type="ARBA" id="ARBA00007362"/>
    </source>
</evidence>
<evidence type="ECO:0000256" key="6">
    <source>
        <dbReference type="SAM" id="MobiDB-lite"/>
    </source>
</evidence>
<feature type="transmembrane region" description="Helical" evidence="7">
    <location>
        <begin position="275"/>
        <end position="293"/>
    </location>
</feature>
<keyword evidence="3 7" id="KW-0812">Transmembrane</keyword>
<feature type="transmembrane region" description="Helical" evidence="7">
    <location>
        <begin position="63"/>
        <end position="82"/>
    </location>
</feature>
<dbReference type="RefSeq" id="WP_154375865.1">
    <property type="nucleotide sequence ID" value="NZ_WKJJ01000010.1"/>
</dbReference>
<evidence type="ECO:0000256" key="7">
    <source>
        <dbReference type="SAM" id="Phobius"/>
    </source>
</evidence>
<feature type="transmembrane region" description="Helical" evidence="7">
    <location>
        <begin position="152"/>
        <end position="174"/>
    </location>
</feature>